<organism evidence="2 3">
    <name type="scientific">Hermetia illucens</name>
    <name type="common">Black soldier fly</name>
    <dbReference type="NCBI Taxonomy" id="343691"/>
    <lineage>
        <taxon>Eukaryota</taxon>
        <taxon>Metazoa</taxon>
        <taxon>Ecdysozoa</taxon>
        <taxon>Arthropoda</taxon>
        <taxon>Hexapoda</taxon>
        <taxon>Insecta</taxon>
        <taxon>Pterygota</taxon>
        <taxon>Neoptera</taxon>
        <taxon>Endopterygota</taxon>
        <taxon>Diptera</taxon>
        <taxon>Brachycera</taxon>
        <taxon>Stratiomyomorpha</taxon>
        <taxon>Stratiomyidae</taxon>
        <taxon>Hermetiinae</taxon>
        <taxon>Hermetia</taxon>
    </lineage>
</organism>
<dbReference type="EMBL" id="LR899010">
    <property type="protein sequence ID" value="CAD7083019.1"/>
    <property type="molecule type" value="Genomic_DNA"/>
</dbReference>
<dbReference type="Proteomes" id="UP000594454">
    <property type="component" value="Chromosome 2"/>
</dbReference>
<sequence>MSAINKHSLNERPLGNMSALPTSTASGSTVITPARRLAARQTLKLAIPKLQNLNANLAARQAQQLTAPPVSNGTVRSASPLESLGTGKLSIGSGGSRTGNLSSADLKNNNDIFEFKKELSPQEKLESSPIFSDFADLTASMSAGGHASSPSFSRLLSLSPSALRNHKLDKSNFPKKESRWPIGGDTQNIEYLSEPNSVQIVKAVCRKDIDFGE</sequence>
<gene>
    <name evidence="2" type="ORF">HERILL_LOCUS6009</name>
</gene>
<proteinExistence type="predicted"/>
<dbReference type="InParanoid" id="A0A7R8UM51"/>
<evidence type="ECO:0000313" key="3">
    <source>
        <dbReference type="Proteomes" id="UP000594454"/>
    </source>
</evidence>
<protein>
    <submittedName>
        <fullName evidence="2">Uncharacterized protein</fullName>
    </submittedName>
</protein>
<evidence type="ECO:0000313" key="2">
    <source>
        <dbReference type="EMBL" id="CAD7083019.1"/>
    </source>
</evidence>
<name>A0A7R8UM51_HERIL</name>
<reference evidence="2 3" key="1">
    <citation type="submission" date="2020-11" db="EMBL/GenBank/DDBJ databases">
        <authorList>
            <person name="Wallbank WR R."/>
            <person name="Pardo Diaz C."/>
            <person name="Kozak K."/>
            <person name="Martin S."/>
            <person name="Jiggins C."/>
            <person name="Moest M."/>
            <person name="Warren A I."/>
            <person name="Generalovic N T."/>
            <person name="Byers J.R.P. K."/>
            <person name="Montejo-Kovacevich G."/>
            <person name="Yen C E."/>
        </authorList>
    </citation>
    <scope>NUCLEOTIDE SEQUENCE [LARGE SCALE GENOMIC DNA]</scope>
</reference>
<keyword evidence="3" id="KW-1185">Reference proteome</keyword>
<feature type="region of interest" description="Disordered" evidence="1">
    <location>
        <begin position="1"/>
        <end position="27"/>
    </location>
</feature>
<dbReference type="AlphaFoldDB" id="A0A7R8UM51"/>
<feature type="region of interest" description="Disordered" evidence="1">
    <location>
        <begin position="68"/>
        <end position="103"/>
    </location>
</feature>
<accession>A0A7R8UM51</accession>
<evidence type="ECO:0000256" key="1">
    <source>
        <dbReference type="SAM" id="MobiDB-lite"/>
    </source>
</evidence>